<dbReference type="Gene3D" id="3.40.30.10">
    <property type="entry name" value="Glutaredoxin"/>
    <property type="match status" value="1"/>
</dbReference>
<organism evidence="3 4">
    <name type="scientific">Adineta steineri</name>
    <dbReference type="NCBI Taxonomy" id="433720"/>
    <lineage>
        <taxon>Eukaryota</taxon>
        <taxon>Metazoa</taxon>
        <taxon>Spiralia</taxon>
        <taxon>Gnathifera</taxon>
        <taxon>Rotifera</taxon>
        <taxon>Eurotatoria</taxon>
        <taxon>Bdelloidea</taxon>
        <taxon>Adinetida</taxon>
        <taxon>Adinetidae</taxon>
        <taxon>Adineta</taxon>
    </lineage>
</organism>
<keyword evidence="1" id="KW-0560">Oxidoreductase</keyword>
<comment type="function">
    <text evidence="1">Responsible for the deiodination of T4 (3,5,3',5'-tetraiodothyronine).</text>
</comment>
<dbReference type="InterPro" id="IPR000643">
    <property type="entry name" value="Iodothyronine_deiodinase"/>
</dbReference>
<reference evidence="3" key="1">
    <citation type="submission" date="2021-02" db="EMBL/GenBank/DDBJ databases">
        <authorList>
            <person name="Nowell W R."/>
        </authorList>
    </citation>
    <scope>NUCLEOTIDE SEQUENCE</scope>
</reference>
<evidence type="ECO:0000256" key="1">
    <source>
        <dbReference type="RuleBase" id="RU000676"/>
    </source>
</evidence>
<feature type="region of interest" description="Disordered" evidence="2">
    <location>
        <begin position="25"/>
        <end position="60"/>
    </location>
</feature>
<dbReference type="PANTHER" id="PTHR11781:SF22">
    <property type="entry name" value="TYPE I IODOTHYRONINE DEIODINASE"/>
    <property type="match status" value="1"/>
</dbReference>
<comment type="similarity">
    <text evidence="1">Belongs to the iodothyronine deiodinase family.</text>
</comment>
<proteinExistence type="inferred from homology"/>
<evidence type="ECO:0000256" key="2">
    <source>
        <dbReference type="SAM" id="MobiDB-lite"/>
    </source>
</evidence>
<dbReference type="GO" id="GO:0004800">
    <property type="term" value="F:thyroxine 5'-deiodinase activity"/>
    <property type="evidence" value="ECO:0007669"/>
    <property type="project" value="InterPro"/>
</dbReference>
<keyword evidence="1" id="KW-0893">Thyroid hormones biosynthesis</keyword>
<evidence type="ECO:0000313" key="4">
    <source>
        <dbReference type="Proteomes" id="UP000663891"/>
    </source>
</evidence>
<evidence type="ECO:0000313" key="3">
    <source>
        <dbReference type="EMBL" id="CAF1032439.1"/>
    </source>
</evidence>
<dbReference type="PANTHER" id="PTHR11781">
    <property type="entry name" value="IODOTHYRONINE DEIODINASE"/>
    <property type="match status" value="1"/>
</dbReference>
<dbReference type="EMBL" id="CAJNON010000147">
    <property type="protein sequence ID" value="CAF1032439.1"/>
    <property type="molecule type" value="Genomic_DNA"/>
</dbReference>
<dbReference type="GO" id="GO:0042446">
    <property type="term" value="P:hormone biosynthetic process"/>
    <property type="evidence" value="ECO:0007669"/>
    <property type="project" value="UniProtKB-KW"/>
</dbReference>
<comment type="caution">
    <text evidence="3">The sequence shown here is derived from an EMBL/GenBank/DDBJ whole genome shotgun (WGS) entry which is preliminary data.</text>
</comment>
<name>A0A814J843_9BILA</name>
<keyword evidence="1" id="KW-0712">Selenocysteine</keyword>
<gene>
    <name evidence="3" type="ORF">VCS650_LOCUS16408</name>
</gene>
<accession>A0A814J843</accession>
<dbReference type="Pfam" id="PF00837">
    <property type="entry name" value="T4_deiodinase"/>
    <property type="match status" value="1"/>
</dbReference>
<dbReference type="OrthoDB" id="10022550at2759"/>
<dbReference type="AlphaFoldDB" id="A0A814J843"/>
<protein>
    <recommendedName>
        <fullName evidence="1">Iodothyronine deiodinase</fullName>
    </recommendedName>
</protein>
<dbReference type="Proteomes" id="UP000663891">
    <property type="component" value="Unassembled WGS sequence"/>
</dbReference>
<sequence>MDVSTTSPDDALKKRYAELAEKTATAIANEGPPPNINDRPVIPNSLPTLPRYEPPPPRRPQRLRHMVCRMFFPTSGHLGFDTVKLTTELPSIETVREMVIYETRLRLSDSIQEIMDQYYTDECAVTFVHDLIQKHVVEHFGYHDVNALRTALYRFPNDPVIQAAFYVKYNKITQGIVNQGQCARDIDLYTTDGHLTTLFSQMSSGQPLIILAGALVRSHAPNGIRLLAIYIAEAHARNEWPVGKTISCIDQPTTLAERLNNAQQFKKNFNFEMSMLVDNMDNTFHTTYGSWPFRLFVIYDGKLVLKAEPDKETFTYDMNEIDNWIANFYQSRSQTN</sequence>